<dbReference type="SUPFAM" id="SSF48452">
    <property type="entry name" value="TPR-like"/>
    <property type="match status" value="1"/>
</dbReference>
<evidence type="ECO:0000256" key="1">
    <source>
        <dbReference type="SAM" id="SignalP"/>
    </source>
</evidence>
<dbReference type="InterPro" id="IPR011990">
    <property type="entry name" value="TPR-like_helical_dom_sf"/>
</dbReference>
<dbReference type="EMBL" id="SEWF01000003">
    <property type="protein sequence ID" value="RYU97156.1"/>
    <property type="molecule type" value="Genomic_DNA"/>
</dbReference>
<dbReference type="OrthoDB" id="9813254at2"/>
<feature type="chain" id="PRO_5020703155" evidence="1">
    <location>
        <begin position="20"/>
        <end position="404"/>
    </location>
</feature>
<evidence type="ECO:0000313" key="3">
    <source>
        <dbReference type="Proteomes" id="UP000293162"/>
    </source>
</evidence>
<keyword evidence="1" id="KW-0732">Signal</keyword>
<gene>
    <name evidence="2" type="ORF">EWM59_02370</name>
</gene>
<name>A0A4Q5M401_9BACT</name>
<evidence type="ECO:0000313" key="2">
    <source>
        <dbReference type="EMBL" id="RYU97156.1"/>
    </source>
</evidence>
<proteinExistence type="predicted"/>
<dbReference type="Gene3D" id="1.25.40.10">
    <property type="entry name" value="Tetratricopeptide repeat domain"/>
    <property type="match status" value="1"/>
</dbReference>
<organism evidence="2 3">
    <name type="scientific">Emticicia agri</name>
    <dbReference type="NCBI Taxonomy" id="2492393"/>
    <lineage>
        <taxon>Bacteria</taxon>
        <taxon>Pseudomonadati</taxon>
        <taxon>Bacteroidota</taxon>
        <taxon>Cytophagia</taxon>
        <taxon>Cytophagales</taxon>
        <taxon>Leadbetterellaceae</taxon>
        <taxon>Emticicia</taxon>
    </lineage>
</organism>
<comment type="caution">
    <text evidence="2">The sequence shown here is derived from an EMBL/GenBank/DDBJ whole genome shotgun (WGS) entry which is preliminary data.</text>
</comment>
<keyword evidence="3" id="KW-1185">Reference proteome</keyword>
<dbReference type="Proteomes" id="UP000293162">
    <property type="component" value="Unassembled WGS sequence"/>
</dbReference>
<feature type="signal peptide" evidence="1">
    <location>
        <begin position="1"/>
        <end position="19"/>
    </location>
</feature>
<reference evidence="2 3" key="1">
    <citation type="submission" date="2019-02" db="EMBL/GenBank/DDBJ databases">
        <title>Bacterial novel species Emticicia sp. 17J42-9 isolated from soil.</title>
        <authorList>
            <person name="Jung H.-Y."/>
        </authorList>
    </citation>
    <scope>NUCLEOTIDE SEQUENCE [LARGE SCALE GENOMIC DNA]</scope>
    <source>
        <strain evidence="2 3">17J42-9</strain>
    </source>
</reference>
<dbReference type="RefSeq" id="WP_130019352.1">
    <property type="nucleotide sequence ID" value="NZ_SEWF01000003.1"/>
</dbReference>
<protein>
    <submittedName>
        <fullName evidence="2">Tetratricopeptide repeat protein</fullName>
    </submittedName>
</protein>
<accession>A0A4Q5M401</accession>
<sequence length="404" mass="46784">MKLKYSCIILLMLTQVAQAQFSWFGGSTKKKHHEVLLANRAIQIETTQAINNMYNFNYDAAERDFKWLTVKYPEHPIGYFLIGLNEWWKILPDSKNEQYDDACFYNMDKAIDMADDMLDDDSEDKEAAFFMSAAYAVKGRLHSERENWIKAAWASKQAMKYLEKCRGFGDFSPELAMGDGLYNYYSKWIPENYPSLKPMLVFFRKGAKNEGIKQLEYVAQNAFYTRMEAKYFLMQIYSMENQHQKAYYTASQMHSMYPNNSFFHRYAARTAFVLGKSDEAETLAQELLSNVNSGKPGYEATAGRYAAYILGYISMNYRNDIPKAKEYYQKTIDFAVQSKAKDSGYFLGANMALGKMAITEKEYPKAIQYFTIVADNAEKKSETYKEAKKKIDEVKGLMKPVKKK</sequence>
<dbReference type="AlphaFoldDB" id="A0A4Q5M401"/>